<dbReference type="Pfam" id="PF13302">
    <property type="entry name" value="Acetyltransf_3"/>
    <property type="match status" value="1"/>
</dbReference>
<dbReference type="EMBL" id="JACHHE010000006">
    <property type="protein sequence ID" value="MBB5180959.1"/>
    <property type="molecule type" value="Genomic_DNA"/>
</dbReference>
<dbReference type="PROSITE" id="PS51186">
    <property type="entry name" value="GNAT"/>
    <property type="match status" value="1"/>
</dbReference>
<keyword evidence="2" id="KW-0012">Acyltransferase</keyword>
<reference evidence="2 3" key="1">
    <citation type="submission" date="2020-08" db="EMBL/GenBank/DDBJ databases">
        <title>Genomic Encyclopedia of Type Strains, Phase IV (KMG-IV): sequencing the most valuable type-strain genomes for metagenomic binning, comparative biology and taxonomic classification.</title>
        <authorList>
            <person name="Goeker M."/>
        </authorList>
    </citation>
    <scope>NUCLEOTIDE SEQUENCE [LARGE SCALE GENOMIC DNA]</scope>
    <source>
        <strain evidence="2 3">DSM 15895</strain>
    </source>
</reference>
<dbReference type="InterPro" id="IPR000182">
    <property type="entry name" value="GNAT_dom"/>
</dbReference>
<keyword evidence="2" id="KW-0808">Transferase</keyword>
<name>A0A7W8CU96_9BACL</name>
<dbReference type="OrthoDB" id="423921at2"/>
<keyword evidence="3" id="KW-1185">Reference proteome</keyword>
<feature type="domain" description="N-acetyltransferase" evidence="1">
    <location>
        <begin position="3"/>
        <end position="154"/>
    </location>
</feature>
<evidence type="ECO:0000259" key="1">
    <source>
        <dbReference type="PROSITE" id="PS51186"/>
    </source>
</evidence>
<evidence type="ECO:0000313" key="3">
    <source>
        <dbReference type="Proteomes" id="UP000525923"/>
    </source>
</evidence>
<dbReference type="EC" id="2.3.1.267" evidence="2"/>
<dbReference type="SUPFAM" id="SSF55729">
    <property type="entry name" value="Acyl-CoA N-acyltransferases (Nat)"/>
    <property type="match status" value="1"/>
</dbReference>
<dbReference type="RefSeq" id="WP_135501136.1">
    <property type="nucleotide sequence ID" value="NZ_JACHHE010000006.1"/>
</dbReference>
<sequence>MNFTFQPMTQKQSEEIADWQYEGDYAFYDMVADEDDLQEFLNPLERKDFYFAVTERHDLIGFYCFKETAAGIIDIGLGMKPGFTGKGRGHAFFRAGLDFAIARYQPKKFTLAVAAFNERAIAVYKKAGFQPDEVFLQKTNGGHYKFIKMKLALEQQQA</sequence>
<evidence type="ECO:0000313" key="2">
    <source>
        <dbReference type="EMBL" id="MBB5180959.1"/>
    </source>
</evidence>
<dbReference type="InterPro" id="IPR016181">
    <property type="entry name" value="Acyl_CoA_acyltransferase"/>
</dbReference>
<accession>A0A7W8CU96</accession>
<proteinExistence type="predicted"/>
<dbReference type="Proteomes" id="UP000525923">
    <property type="component" value="Unassembled WGS sequence"/>
</dbReference>
<dbReference type="AlphaFoldDB" id="A0A7W8CU96"/>
<organism evidence="2 3">
    <name type="scientific">Planococcus koreensis</name>
    <dbReference type="NCBI Taxonomy" id="112331"/>
    <lineage>
        <taxon>Bacteria</taxon>
        <taxon>Bacillati</taxon>
        <taxon>Bacillota</taxon>
        <taxon>Bacilli</taxon>
        <taxon>Bacillales</taxon>
        <taxon>Caryophanaceae</taxon>
        <taxon>Planococcus</taxon>
    </lineage>
</organism>
<dbReference type="GO" id="GO:0008999">
    <property type="term" value="F:protein-N-terminal-alanine acetyltransferase activity"/>
    <property type="evidence" value="ECO:0007669"/>
    <property type="project" value="UniProtKB-EC"/>
</dbReference>
<dbReference type="Gene3D" id="3.40.630.30">
    <property type="match status" value="1"/>
</dbReference>
<protein>
    <submittedName>
        <fullName evidence="2">Ribosomal-protein-alanine N-acetyltransferase</fullName>
        <ecNumber evidence="2">2.3.1.267</ecNumber>
    </submittedName>
</protein>
<gene>
    <name evidence="2" type="ORF">HNQ44_002404</name>
</gene>
<comment type="caution">
    <text evidence="2">The sequence shown here is derived from an EMBL/GenBank/DDBJ whole genome shotgun (WGS) entry which is preliminary data.</text>
</comment>